<reference evidence="3 4" key="1">
    <citation type="submission" date="2017-02" db="EMBL/GenBank/DDBJ databases">
        <title>Draft genome sequence of Moraxella lincolnii CCUG 9405T type strain.</title>
        <authorList>
            <person name="Salva-Serra F."/>
            <person name="Engstrom-Jakobsson H."/>
            <person name="Thorell K."/>
            <person name="Jaen-Luchoro D."/>
            <person name="Gonzales-Siles L."/>
            <person name="Karlsson R."/>
            <person name="Yazdan S."/>
            <person name="Boulund F."/>
            <person name="Johnning A."/>
            <person name="Engstrand L."/>
            <person name="Kristiansson E."/>
            <person name="Moore E."/>
        </authorList>
    </citation>
    <scope>NUCLEOTIDE SEQUENCE [LARGE SCALE GENOMIC DNA]</scope>
    <source>
        <strain evidence="3 4">CCUG 9405</strain>
    </source>
</reference>
<dbReference type="EMBL" id="MUYT01000009">
    <property type="protein sequence ID" value="OOS20192.1"/>
    <property type="molecule type" value="Genomic_DNA"/>
</dbReference>
<dbReference type="GO" id="GO:0003676">
    <property type="term" value="F:nucleic acid binding"/>
    <property type="evidence" value="ECO:0007669"/>
    <property type="project" value="InterPro"/>
</dbReference>
<dbReference type="AlphaFoldDB" id="A0A1T0CCX9"/>
<dbReference type="InterPro" id="IPR011856">
    <property type="entry name" value="tRNA_endonuc-like_dom_sf"/>
</dbReference>
<accession>A0A1T0CCX9</accession>
<proteinExistence type="inferred from homology"/>
<evidence type="ECO:0000313" key="3">
    <source>
        <dbReference type="EMBL" id="OOS20192.1"/>
    </source>
</evidence>
<dbReference type="STRING" id="90241.B0682_07250"/>
<dbReference type="HAMAP" id="MF_00048">
    <property type="entry name" value="UPF0102"/>
    <property type="match status" value="1"/>
</dbReference>
<dbReference type="NCBIfam" id="TIGR00252">
    <property type="entry name" value="YraN family protein"/>
    <property type="match status" value="1"/>
</dbReference>
<dbReference type="InterPro" id="IPR011335">
    <property type="entry name" value="Restrct_endonuc-II-like"/>
</dbReference>
<dbReference type="Proteomes" id="UP000191094">
    <property type="component" value="Unassembled WGS sequence"/>
</dbReference>
<name>A0A1T0CCX9_9GAMM</name>
<evidence type="ECO:0000313" key="4">
    <source>
        <dbReference type="Proteomes" id="UP000191094"/>
    </source>
</evidence>
<dbReference type="Pfam" id="PF02021">
    <property type="entry name" value="UPF0102"/>
    <property type="match status" value="1"/>
</dbReference>
<evidence type="ECO:0000256" key="2">
    <source>
        <dbReference type="HAMAP-Rule" id="MF_00048"/>
    </source>
</evidence>
<organism evidence="3 4">
    <name type="scientific">Lwoffella lincolnii</name>
    <dbReference type="NCBI Taxonomy" id="90241"/>
    <lineage>
        <taxon>Bacteria</taxon>
        <taxon>Pseudomonadati</taxon>
        <taxon>Pseudomonadota</taxon>
        <taxon>Gammaproteobacteria</taxon>
        <taxon>Moraxellales</taxon>
        <taxon>Moraxellaceae</taxon>
        <taxon>Lwoffella</taxon>
    </lineage>
</organism>
<dbReference type="SUPFAM" id="SSF52980">
    <property type="entry name" value="Restriction endonuclease-like"/>
    <property type="match status" value="1"/>
</dbReference>
<dbReference type="Gene3D" id="3.40.1350.10">
    <property type="match status" value="1"/>
</dbReference>
<comment type="caution">
    <text evidence="3">The sequence shown here is derived from an EMBL/GenBank/DDBJ whole genome shotgun (WGS) entry which is preliminary data.</text>
</comment>
<dbReference type="NCBIfam" id="NF009150">
    <property type="entry name" value="PRK12497.1-3"/>
    <property type="match status" value="1"/>
</dbReference>
<keyword evidence="4" id="KW-1185">Reference proteome</keyword>
<evidence type="ECO:0000256" key="1">
    <source>
        <dbReference type="ARBA" id="ARBA00006738"/>
    </source>
</evidence>
<dbReference type="PANTHER" id="PTHR34039:SF1">
    <property type="entry name" value="UPF0102 PROTEIN YRAN"/>
    <property type="match status" value="1"/>
</dbReference>
<dbReference type="InterPro" id="IPR003509">
    <property type="entry name" value="UPF0102_YraN-like"/>
</dbReference>
<comment type="similarity">
    <text evidence="1 2">Belongs to the UPF0102 family.</text>
</comment>
<sequence>MPRKMKLNSPKQQQGNHYETLAKHHLEAQGLTFFAKNWHHKNIGELDLVMIDDREQLPSLVIVEVRQRNMSNFGTGLDSITPSKQRKIIKATQAFLQCHEQFADYDVRFDVVVFHGSINGSTINGSTIKDEQVPLIWLQSAFIA</sequence>
<gene>
    <name evidence="3" type="ORF">B0682_07250</name>
</gene>
<protein>
    <recommendedName>
        <fullName evidence="2">UPF0102 protein B0682_07250</fullName>
    </recommendedName>
</protein>
<dbReference type="PANTHER" id="PTHR34039">
    <property type="entry name" value="UPF0102 PROTEIN YRAN"/>
    <property type="match status" value="1"/>
</dbReference>